<accession>A0AA88PPB9</accession>
<organism evidence="1 2">
    <name type="scientific">Cirrhinus molitorella</name>
    <name type="common">mud carp</name>
    <dbReference type="NCBI Taxonomy" id="172907"/>
    <lineage>
        <taxon>Eukaryota</taxon>
        <taxon>Metazoa</taxon>
        <taxon>Chordata</taxon>
        <taxon>Craniata</taxon>
        <taxon>Vertebrata</taxon>
        <taxon>Euteleostomi</taxon>
        <taxon>Actinopterygii</taxon>
        <taxon>Neopterygii</taxon>
        <taxon>Teleostei</taxon>
        <taxon>Ostariophysi</taxon>
        <taxon>Cypriniformes</taxon>
        <taxon>Cyprinidae</taxon>
        <taxon>Labeoninae</taxon>
        <taxon>Labeonini</taxon>
        <taxon>Cirrhinus</taxon>
    </lineage>
</organism>
<reference evidence="1" key="1">
    <citation type="submission" date="2023-08" db="EMBL/GenBank/DDBJ databases">
        <title>Chromosome-level Genome Assembly of mud carp (Cirrhinus molitorella).</title>
        <authorList>
            <person name="Liu H."/>
        </authorList>
    </citation>
    <scope>NUCLEOTIDE SEQUENCE</scope>
    <source>
        <strain evidence="1">Prfri</strain>
        <tissue evidence="1">Muscle</tissue>
    </source>
</reference>
<dbReference type="Proteomes" id="UP001187343">
    <property type="component" value="Unassembled WGS sequence"/>
</dbReference>
<dbReference type="Pfam" id="PF15578">
    <property type="entry name" value="DUF4662"/>
    <property type="match status" value="1"/>
</dbReference>
<protein>
    <submittedName>
        <fullName evidence="1">Uncharacterized protein</fullName>
    </submittedName>
</protein>
<dbReference type="InterPro" id="IPR028970">
    <property type="entry name" value="DUF4662"/>
</dbReference>
<gene>
    <name evidence="1" type="ORF">Q8A67_012036</name>
</gene>
<dbReference type="PANTHER" id="PTHR15578:SF0">
    <property type="entry name" value="CHROMOSOME 22 OPEN READING FRAME 31"/>
    <property type="match status" value="1"/>
</dbReference>
<comment type="caution">
    <text evidence="1">The sequence shown here is derived from an EMBL/GenBank/DDBJ whole genome shotgun (WGS) entry which is preliminary data.</text>
</comment>
<evidence type="ECO:0000313" key="2">
    <source>
        <dbReference type="Proteomes" id="UP001187343"/>
    </source>
</evidence>
<evidence type="ECO:0000313" key="1">
    <source>
        <dbReference type="EMBL" id="KAK2894807.1"/>
    </source>
</evidence>
<proteinExistence type="predicted"/>
<dbReference type="PANTHER" id="PTHR15578">
    <property type="entry name" value="CHROMOSOME 8 C22ORF31 HOMOLOG"/>
    <property type="match status" value="1"/>
</dbReference>
<sequence>MQNRDGENSGTEFSIIDSGTEFSTAQTLLRRLWNRVLYCVDFGTEFSTAQTLESSSLLRRPWNRVLYCVDSGTEFSTAQTLEPSSLLRRPWNRVLYCADPGTEFSTAQTLEPSSLLRRLWNRVLYCADPETDMEQRRQRRSRTLPAHLRGFFVEGISSIEDPCELSQLAAVIQLDHSYSCTSVKARRPKGLEKRYLENAAVLPDISPAASVSSAAPLCLPEEPISIHGCSVQAYQNIYHSVAEPMRKTRSGRQRPYSLELGLKIKQRLWETLNCPSLLEMEQPDGRILITESFSTSSRSFAPHIYVDISEEPVPEEPRRKKPRH</sequence>
<dbReference type="AlphaFoldDB" id="A0AA88PPB9"/>
<name>A0AA88PPB9_9TELE</name>
<dbReference type="EMBL" id="JAUYZG010000011">
    <property type="protein sequence ID" value="KAK2894807.1"/>
    <property type="molecule type" value="Genomic_DNA"/>
</dbReference>
<keyword evidence="2" id="KW-1185">Reference proteome</keyword>